<evidence type="ECO:0000313" key="3">
    <source>
        <dbReference type="Proteomes" id="UP000000702"/>
    </source>
</evidence>
<feature type="compositionally biased region" description="Basic and acidic residues" evidence="1">
    <location>
        <begin position="224"/>
        <end position="242"/>
    </location>
</feature>
<feature type="region of interest" description="Disordered" evidence="1">
    <location>
        <begin position="212"/>
        <end position="281"/>
    </location>
</feature>
<dbReference type="SUPFAM" id="SSF47576">
    <property type="entry name" value="Calponin-homology domain, CH-domain"/>
    <property type="match status" value="1"/>
</dbReference>
<dbReference type="Gene3D" id="1.10.418.10">
    <property type="entry name" value="Calponin-like domain"/>
    <property type="match status" value="1"/>
</dbReference>
<dbReference type="AlphaFoldDB" id="F9W855"/>
<evidence type="ECO:0000256" key="1">
    <source>
        <dbReference type="SAM" id="MobiDB-lite"/>
    </source>
</evidence>
<evidence type="ECO:0000313" key="2">
    <source>
        <dbReference type="EMBL" id="CCD13382.1"/>
    </source>
</evidence>
<proteinExistence type="predicted"/>
<feature type="compositionally biased region" description="Polar residues" evidence="1">
    <location>
        <begin position="270"/>
        <end position="279"/>
    </location>
</feature>
<reference evidence="2 3" key="2">
    <citation type="journal article" date="2012" name="Proc. Natl. Acad. Sci. U.S.A.">
        <title>Antigenic diversity is generated by distinct evolutionary mechanisms in African trypanosome species.</title>
        <authorList>
            <person name="Jackson A.P."/>
            <person name="Berry A."/>
            <person name="Aslett M."/>
            <person name="Allison H.C."/>
            <person name="Burton P."/>
            <person name="Vavrova-Anderson J."/>
            <person name="Brown R."/>
            <person name="Browne H."/>
            <person name="Corton N."/>
            <person name="Hauser H."/>
            <person name="Gamble J."/>
            <person name="Gilderthorp R."/>
            <person name="Marcello L."/>
            <person name="McQuillan J."/>
            <person name="Otto T.D."/>
            <person name="Quail M.A."/>
            <person name="Sanders M.J."/>
            <person name="van Tonder A."/>
            <person name="Ginger M.L."/>
            <person name="Field M.C."/>
            <person name="Barry J.D."/>
            <person name="Hertz-Fowler C."/>
            <person name="Berriman M."/>
        </authorList>
    </citation>
    <scope>NUCLEOTIDE SEQUENCE [LARGE SCALE GENOMIC DNA]</scope>
    <source>
        <strain evidence="2 3">IL3000</strain>
    </source>
</reference>
<organism evidence="2 3">
    <name type="scientific">Trypanosoma congolense (strain IL3000)</name>
    <dbReference type="NCBI Taxonomy" id="1068625"/>
    <lineage>
        <taxon>Eukaryota</taxon>
        <taxon>Discoba</taxon>
        <taxon>Euglenozoa</taxon>
        <taxon>Kinetoplastea</taxon>
        <taxon>Metakinetoplastina</taxon>
        <taxon>Trypanosomatida</taxon>
        <taxon>Trypanosomatidae</taxon>
        <taxon>Trypanosoma</taxon>
        <taxon>Nannomonas</taxon>
    </lineage>
</organism>
<sequence>MFKPFHFCFREAILIKVSQEVMPVFLTDTQLSGRATLLSWINSVCSTQYPSVVSLRDGVAYCIIVDAASRHVAENCSGLAIPGVAAFRSRSRRSSQLLGRLDWDITQVTCANQDPSLDCLQDRAQCERNLQILQKMLYECLPREFSLEVDVPRLAAGKLQDHVQLLRRMQHNVNRLLTAFSRTTLERRLRSTDGSGCVEGVKMTRAMLLQRRAAQKQLRRPTPRRNDKEDIDTHDHGQRYVEAESGSEVNRKGDCGMRPPVAPSEHVSPAQVSPGSQPSCGIGPRMERASEGYFIQPTSYNGFKTTGGSSVVVKRPRDFSHASRGMFHEFLGELVRDIELYETLVLASQGRHQRCLLGCGEGKGEDVGAMEPHIVDVLPKEAPIICLEKLGLLSEKRDKLWQTLSVIQNTIIRFASNMSEEDWDSMSAAPLIKTIKSVLSIQ</sequence>
<protein>
    <submittedName>
        <fullName evidence="2">WGS project CAEQ00000000 data, annotated contig 1708</fullName>
    </submittedName>
</protein>
<keyword evidence="3" id="KW-1185">Reference proteome</keyword>
<dbReference type="VEuPathDB" id="TriTrypDB:TcIL3000_0_41390"/>
<feature type="compositionally biased region" description="Basic residues" evidence="1">
    <location>
        <begin position="213"/>
        <end position="223"/>
    </location>
</feature>
<gene>
    <name evidence="2" type="ORF">TCIL3000_0_41390</name>
</gene>
<dbReference type="InterPro" id="IPR036872">
    <property type="entry name" value="CH_dom_sf"/>
</dbReference>
<dbReference type="EMBL" id="CAEQ01001139">
    <property type="protein sequence ID" value="CCD13382.1"/>
    <property type="molecule type" value="Genomic_DNA"/>
</dbReference>
<dbReference type="OMA" id="CANQDPS"/>
<name>F9W855_TRYCI</name>
<reference evidence="3" key="1">
    <citation type="submission" date="2011-07" db="EMBL/GenBank/DDBJ databases">
        <title>Divergent evolution of antigenic variation in African trypanosomes.</title>
        <authorList>
            <person name="Jackson A.P."/>
            <person name="Berry A."/>
            <person name="Allison H.C."/>
            <person name="Burton P."/>
            <person name="Anderson J."/>
            <person name="Aslett M."/>
            <person name="Brown R."/>
            <person name="Corton N."/>
            <person name="Harris D."/>
            <person name="Hauser H."/>
            <person name="Gamble J."/>
            <person name="Gilderthorp R."/>
            <person name="McQuillan J."/>
            <person name="Quail M.A."/>
            <person name="Sanders M."/>
            <person name="Van Tonder A."/>
            <person name="Ginger M.L."/>
            <person name="Donelson J.E."/>
            <person name="Field M.C."/>
            <person name="Barry J.D."/>
            <person name="Berriman M."/>
            <person name="Hertz-Fowler C."/>
        </authorList>
    </citation>
    <scope>NUCLEOTIDE SEQUENCE [LARGE SCALE GENOMIC DNA]</scope>
    <source>
        <strain evidence="3">IL3000</strain>
    </source>
</reference>
<accession>F9W855</accession>
<comment type="caution">
    <text evidence="2">The sequence shown here is derived from an EMBL/GenBank/DDBJ whole genome shotgun (WGS) entry which is preliminary data.</text>
</comment>
<dbReference type="Proteomes" id="UP000000702">
    <property type="component" value="Unassembled WGS sequence"/>
</dbReference>